<gene>
    <name evidence="10" type="ORF">FEZ08_09040</name>
</gene>
<dbReference type="PANTHER" id="PTHR42929:SF1">
    <property type="entry name" value="INNER MEMBRANE ABC TRANSPORTER PERMEASE PROTEIN YDCU-RELATED"/>
    <property type="match status" value="1"/>
</dbReference>
<keyword evidence="11" id="KW-1185">Reference proteome</keyword>
<comment type="caution">
    <text evidence="10">The sequence shown here is derived from an EMBL/GenBank/DDBJ whole genome shotgun (WGS) entry which is preliminary data.</text>
</comment>
<evidence type="ECO:0000256" key="5">
    <source>
        <dbReference type="ARBA" id="ARBA00022692"/>
    </source>
</evidence>
<feature type="transmembrane region" description="Helical" evidence="8">
    <location>
        <begin position="61"/>
        <end position="81"/>
    </location>
</feature>
<comment type="subcellular location">
    <subcellularLocation>
        <location evidence="1 8">Cell membrane</location>
        <topology evidence="1 8">Multi-pass membrane protein</topology>
    </subcellularLocation>
</comment>
<dbReference type="PROSITE" id="PS50928">
    <property type="entry name" value="ABC_TM1"/>
    <property type="match status" value="1"/>
</dbReference>
<dbReference type="RefSeq" id="WP_138191567.1">
    <property type="nucleotide sequence ID" value="NZ_VBWP01000008.1"/>
</dbReference>
<comment type="similarity">
    <text evidence="2">Belongs to the binding-protein-dependent transport system permease family. CysTW subfamily.</text>
</comment>
<organism evidence="10 11">
    <name type="scientific">Culicoidibacter larvae</name>
    <dbReference type="NCBI Taxonomy" id="2579976"/>
    <lineage>
        <taxon>Bacteria</taxon>
        <taxon>Bacillati</taxon>
        <taxon>Bacillota</taxon>
        <taxon>Culicoidibacteria</taxon>
        <taxon>Culicoidibacterales</taxon>
        <taxon>Culicoidibacteraceae</taxon>
        <taxon>Culicoidibacter</taxon>
    </lineage>
</organism>
<evidence type="ECO:0000259" key="9">
    <source>
        <dbReference type="PROSITE" id="PS50928"/>
    </source>
</evidence>
<protein>
    <submittedName>
        <fullName evidence="10">ABC transporter permease</fullName>
    </submittedName>
</protein>
<name>A0A5R8Q9C8_9FIRM</name>
<dbReference type="InterPro" id="IPR000515">
    <property type="entry name" value="MetI-like"/>
</dbReference>
<feature type="domain" description="ABC transmembrane type-1" evidence="9">
    <location>
        <begin position="55"/>
        <end position="257"/>
    </location>
</feature>
<keyword evidence="4" id="KW-1003">Cell membrane</keyword>
<dbReference type="AlphaFoldDB" id="A0A5R8Q9C8"/>
<dbReference type="Proteomes" id="UP000306912">
    <property type="component" value="Unassembled WGS sequence"/>
</dbReference>
<dbReference type="Pfam" id="PF00528">
    <property type="entry name" value="BPD_transp_1"/>
    <property type="match status" value="1"/>
</dbReference>
<dbReference type="InterPro" id="IPR035906">
    <property type="entry name" value="MetI-like_sf"/>
</dbReference>
<evidence type="ECO:0000256" key="4">
    <source>
        <dbReference type="ARBA" id="ARBA00022475"/>
    </source>
</evidence>
<keyword evidence="3 8" id="KW-0813">Transport</keyword>
<feature type="transmembrane region" description="Helical" evidence="8">
    <location>
        <begin position="7"/>
        <end position="27"/>
    </location>
</feature>
<keyword evidence="7 8" id="KW-0472">Membrane</keyword>
<feature type="transmembrane region" description="Helical" evidence="8">
    <location>
        <begin position="197"/>
        <end position="215"/>
    </location>
</feature>
<evidence type="ECO:0000313" key="10">
    <source>
        <dbReference type="EMBL" id="TLG72523.1"/>
    </source>
</evidence>
<dbReference type="GO" id="GO:0005886">
    <property type="term" value="C:plasma membrane"/>
    <property type="evidence" value="ECO:0007669"/>
    <property type="project" value="UniProtKB-SubCell"/>
</dbReference>
<dbReference type="SUPFAM" id="SSF161098">
    <property type="entry name" value="MetI-like"/>
    <property type="match status" value="1"/>
</dbReference>
<keyword evidence="5 8" id="KW-0812">Transmembrane</keyword>
<dbReference type="GO" id="GO:0055085">
    <property type="term" value="P:transmembrane transport"/>
    <property type="evidence" value="ECO:0007669"/>
    <property type="project" value="InterPro"/>
</dbReference>
<evidence type="ECO:0000256" key="6">
    <source>
        <dbReference type="ARBA" id="ARBA00022989"/>
    </source>
</evidence>
<dbReference type="Gene3D" id="1.10.3720.10">
    <property type="entry name" value="MetI-like"/>
    <property type="match status" value="1"/>
</dbReference>
<feature type="transmembrane region" description="Helical" evidence="8">
    <location>
        <begin position="132"/>
        <end position="156"/>
    </location>
</feature>
<evidence type="ECO:0000256" key="7">
    <source>
        <dbReference type="ARBA" id="ARBA00023136"/>
    </source>
</evidence>
<sequence length="267" mass="30344">MKQRNYFIFPYVIFLGVFIILPMLLILSKSFYNLDGVFSLENYTKIFTPVYLLLMFNSFKYAFLITLFCVVIGYPAAYFLMRTKHKRLWLSLILLPMWMNLLLKIYAFIGIFAREGLLNGLLGLVGAGPFQFLFTDLGFLIVSVYLFIPFMIMPIFNSIEKISPSLFDAASDLGAGRLRTFWRVIVPLTKEGIKSGIQVVFIPALSLFFLTRLIGGNKIITLGTAIEQNFLVAQNYGVGSAIAVVLIIMMFLLMFLLNRLLKTKGGR</sequence>
<evidence type="ECO:0000313" key="11">
    <source>
        <dbReference type="Proteomes" id="UP000306912"/>
    </source>
</evidence>
<evidence type="ECO:0000256" key="3">
    <source>
        <dbReference type="ARBA" id="ARBA00022448"/>
    </source>
</evidence>
<accession>A0A5R8Q9C8</accession>
<evidence type="ECO:0000256" key="2">
    <source>
        <dbReference type="ARBA" id="ARBA00007069"/>
    </source>
</evidence>
<dbReference type="CDD" id="cd06261">
    <property type="entry name" value="TM_PBP2"/>
    <property type="match status" value="1"/>
</dbReference>
<evidence type="ECO:0000256" key="8">
    <source>
        <dbReference type="RuleBase" id="RU363032"/>
    </source>
</evidence>
<dbReference type="OrthoDB" id="9807047at2"/>
<proteinExistence type="inferred from homology"/>
<feature type="transmembrane region" description="Helical" evidence="8">
    <location>
        <begin position="88"/>
        <end position="112"/>
    </location>
</feature>
<reference evidence="10 11" key="1">
    <citation type="submission" date="2019-05" db="EMBL/GenBank/DDBJ databases">
        <title>Culicoidintestinum kansasii gen. nov., sp. nov. from the gastrointestinal tract of the biting midge, Culicoides sonorensis.</title>
        <authorList>
            <person name="Neupane S."/>
            <person name="Ghosh A."/>
            <person name="Gunther S."/>
            <person name="Martin K."/>
            <person name="Zurek L."/>
        </authorList>
    </citation>
    <scope>NUCLEOTIDE SEQUENCE [LARGE SCALE GENOMIC DNA]</scope>
    <source>
        <strain evidence="10 11">CS-1</strain>
    </source>
</reference>
<evidence type="ECO:0000256" key="1">
    <source>
        <dbReference type="ARBA" id="ARBA00004651"/>
    </source>
</evidence>
<keyword evidence="6 8" id="KW-1133">Transmembrane helix</keyword>
<dbReference type="EMBL" id="VBWP01000008">
    <property type="protein sequence ID" value="TLG72523.1"/>
    <property type="molecule type" value="Genomic_DNA"/>
</dbReference>
<dbReference type="PANTHER" id="PTHR42929">
    <property type="entry name" value="INNER MEMBRANE ABC TRANSPORTER PERMEASE PROTEIN YDCU-RELATED-RELATED"/>
    <property type="match status" value="1"/>
</dbReference>
<dbReference type="InParanoid" id="A0A5R8Q9C8"/>
<feature type="transmembrane region" description="Helical" evidence="8">
    <location>
        <begin position="235"/>
        <end position="257"/>
    </location>
</feature>